<dbReference type="InterPro" id="IPR040449">
    <property type="entry name" value="Peptidase_S66_N"/>
</dbReference>
<dbReference type="PANTHER" id="PTHR30237">
    <property type="entry name" value="MURAMOYLTETRAPEPTIDE CARBOXYPEPTIDASE"/>
    <property type="match status" value="1"/>
</dbReference>
<name>A0A327Z9K3_9ACTN</name>
<dbReference type="InterPro" id="IPR027461">
    <property type="entry name" value="Carboxypeptidase_A_C_sf"/>
</dbReference>
<gene>
    <name evidence="9" type="ORF">B0I29_10975</name>
</gene>
<reference evidence="9 10" key="1">
    <citation type="submission" date="2018-06" db="EMBL/GenBank/DDBJ databases">
        <title>Genomic Encyclopedia of Type Strains, Phase III (KMG-III): the genomes of soil and plant-associated and newly described type strains.</title>
        <authorList>
            <person name="Whitman W."/>
        </authorList>
    </citation>
    <scope>NUCLEOTIDE SEQUENCE [LARGE SCALE GENOMIC DNA]</scope>
    <source>
        <strain evidence="9 10">CGMCC 4.7090</strain>
    </source>
</reference>
<dbReference type="InterPro" id="IPR029062">
    <property type="entry name" value="Class_I_gatase-like"/>
</dbReference>
<evidence type="ECO:0000259" key="7">
    <source>
        <dbReference type="Pfam" id="PF02016"/>
    </source>
</evidence>
<dbReference type="Pfam" id="PF17676">
    <property type="entry name" value="Peptidase_S66C"/>
    <property type="match status" value="1"/>
</dbReference>
<dbReference type="Pfam" id="PF02016">
    <property type="entry name" value="Peptidase_S66"/>
    <property type="match status" value="1"/>
</dbReference>
<feature type="domain" description="LD-carboxypeptidase C-terminal" evidence="8">
    <location>
        <begin position="158"/>
        <end position="259"/>
    </location>
</feature>
<feature type="domain" description="LD-carboxypeptidase N-terminal" evidence="7">
    <location>
        <begin position="12"/>
        <end position="128"/>
    </location>
</feature>
<keyword evidence="3" id="KW-0645">Protease</keyword>
<evidence type="ECO:0000256" key="1">
    <source>
        <dbReference type="ARBA" id="ARBA00010233"/>
    </source>
</evidence>
<keyword evidence="2 9" id="KW-0121">Carboxypeptidase</keyword>
<feature type="active site" description="Nucleophile" evidence="6">
    <location>
        <position position="108"/>
    </location>
</feature>
<sequence length="290" mass="30612">MRPERLRNGDVVALVAPAGPVQEGQAEDAARILRGWGLRVRFGRYALGERGFLSGTDDERLADLNDALRDPEVRGVVCLRGGYGSQRIAERVDFDAVRADPKLFLGFSDITALHAAFWCETGLATVHGSVTADGVREVLMTGEPVVVHGLAGESGKVTGTLLGGNLTMLATNAGTPHQLDLTNAILLLEEVGEAPYRIDRMLTQLQRSGALDGVAGIALGQFLPHEPEELRLGVPMLRGLEIGHGDRQVAVGLGVSACLDAEAGTLTVEPVCRTDRRNSAAAAPPSAAGR</sequence>
<proteinExistence type="inferred from homology"/>
<evidence type="ECO:0000256" key="4">
    <source>
        <dbReference type="ARBA" id="ARBA00022801"/>
    </source>
</evidence>
<keyword evidence="10" id="KW-1185">Reference proteome</keyword>
<evidence type="ECO:0000256" key="5">
    <source>
        <dbReference type="ARBA" id="ARBA00022825"/>
    </source>
</evidence>
<evidence type="ECO:0000256" key="2">
    <source>
        <dbReference type="ARBA" id="ARBA00022645"/>
    </source>
</evidence>
<dbReference type="EMBL" id="QLMJ01000009">
    <property type="protein sequence ID" value="RAK35602.1"/>
    <property type="molecule type" value="Genomic_DNA"/>
</dbReference>
<dbReference type="SUPFAM" id="SSF141986">
    <property type="entry name" value="LD-carboxypeptidase A C-terminal domain-like"/>
    <property type="match status" value="1"/>
</dbReference>
<dbReference type="Gene3D" id="3.50.30.60">
    <property type="entry name" value="LD-carboxypeptidase A C-terminal domain-like"/>
    <property type="match status" value="1"/>
</dbReference>
<dbReference type="PIRSF" id="PIRSF028757">
    <property type="entry name" value="LD-carboxypeptidase"/>
    <property type="match status" value="1"/>
</dbReference>
<dbReference type="InterPro" id="IPR003507">
    <property type="entry name" value="S66_fam"/>
</dbReference>
<dbReference type="RefSeq" id="WP_111650627.1">
    <property type="nucleotide sequence ID" value="NZ_JACHWI010000006.1"/>
</dbReference>
<dbReference type="SUPFAM" id="SSF52317">
    <property type="entry name" value="Class I glutamine amidotransferase-like"/>
    <property type="match status" value="1"/>
</dbReference>
<protein>
    <submittedName>
        <fullName evidence="9">Muramoyltetrapeptide carboxypeptidase</fullName>
    </submittedName>
</protein>
<feature type="active site" description="Charge relay system" evidence="6">
    <location>
        <position position="244"/>
    </location>
</feature>
<evidence type="ECO:0000313" key="10">
    <source>
        <dbReference type="Proteomes" id="UP000249341"/>
    </source>
</evidence>
<keyword evidence="4" id="KW-0378">Hydrolase</keyword>
<dbReference type="AlphaFoldDB" id="A0A327Z9K3"/>
<dbReference type="Proteomes" id="UP000249341">
    <property type="component" value="Unassembled WGS sequence"/>
</dbReference>
<evidence type="ECO:0000259" key="8">
    <source>
        <dbReference type="Pfam" id="PF17676"/>
    </source>
</evidence>
<accession>A0A327Z9K3</accession>
<evidence type="ECO:0000256" key="6">
    <source>
        <dbReference type="PIRSR" id="PIRSR028757-1"/>
    </source>
</evidence>
<dbReference type="InterPro" id="IPR040921">
    <property type="entry name" value="Peptidase_S66C"/>
</dbReference>
<dbReference type="PANTHER" id="PTHR30237:SF2">
    <property type="entry name" value="MUREIN TETRAPEPTIDE CARBOXYPEPTIDASE"/>
    <property type="match status" value="1"/>
</dbReference>
<dbReference type="InterPro" id="IPR027478">
    <property type="entry name" value="LdcA_N"/>
</dbReference>
<comment type="similarity">
    <text evidence="1">Belongs to the peptidase S66 family.</text>
</comment>
<dbReference type="GO" id="GO:0006508">
    <property type="term" value="P:proteolysis"/>
    <property type="evidence" value="ECO:0007669"/>
    <property type="project" value="UniProtKB-KW"/>
</dbReference>
<organism evidence="9 10">
    <name type="scientific">Actinoplanes lutulentus</name>
    <dbReference type="NCBI Taxonomy" id="1287878"/>
    <lineage>
        <taxon>Bacteria</taxon>
        <taxon>Bacillati</taxon>
        <taxon>Actinomycetota</taxon>
        <taxon>Actinomycetes</taxon>
        <taxon>Micromonosporales</taxon>
        <taxon>Micromonosporaceae</taxon>
        <taxon>Actinoplanes</taxon>
    </lineage>
</organism>
<dbReference type="GO" id="GO:0008236">
    <property type="term" value="F:serine-type peptidase activity"/>
    <property type="evidence" value="ECO:0007669"/>
    <property type="project" value="UniProtKB-KW"/>
</dbReference>
<comment type="caution">
    <text evidence="9">The sequence shown here is derived from an EMBL/GenBank/DDBJ whole genome shotgun (WGS) entry which is preliminary data.</text>
</comment>
<evidence type="ECO:0000313" key="9">
    <source>
        <dbReference type="EMBL" id="RAK35602.1"/>
    </source>
</evidence>
<dbReference type="GO" id="GO:0004180">
    <property type="term" value="F:carboxypeptidase activity"/>
    <property type="evidence" value="ECO:0007669"/>
    <property type="project" value="UniProtKB-KW"/>
</dbReference>
<dbReference type="OrthoDB" id="9807329at2"/>
<dbReference type="Gene3D" id="3.40.50.10740">
    <property type="entry name" value="Class I glutamine amidotransferase-like"/>
    <property type="match status" value="1"/>
</dbReference>
<dbReference type="CDD" id="cd07025">
    <property type="entry name" value="Peptidase_S66"/>
    <property type="match status" value="1"/>
</dbReference>
<evidence type="ECO:0000256" key="3">
    <source>
        <dbReference type="ARBA" id="ARBA00022670"/>
    </source>
</evidence>
<feature type="active site" description="Charge relay system" evidence="6">
    <location>
        <position position="189"/>
    </location>
</feature>
<keyword evidence="5" id="KW-0720">Serine protease</keyword>